<sequence>MERVRKAFVVFVFVLSTAFGKDLHTKEKENSLERSLVVNLLNNNDIFTKHERQPSMSGRRLFALNKEQDGYVTIETQVLRPHKKRRFTVNAGCFQSKHLGVWAGLGCLSRGGGQEQHSNTDIPQQ</sequence>
<reference evidence="1 2" key="1">
    <citation type="journal article" date="2022" name="Genome Biol. Evol.">
        <title>The Spruce Budworm Genome: Reconstructing the Evolutionary History of Antifreeze Proteins.</title>
        <authorList>
            <person name="Beliveau C."/>
            <person name="Gagne P."/>
            <person name="Picq S."/>
            <person name="Vernygora O."/>
            <person name="Keeling C.I."/>
            <person name="Pinkney K."/>
            <person name="Doucet D."/>
            <person name="Wen F."/>
            <person name="Johnston J.S."/>
            <person name="Maaroufi H."/>
            <person name="Boyle B."/>
            <person name="Laroche J."/>
            <person name="Dewar K."/>
            <person name="Juretic N."/>
            <person name="Blackburn G."/>
            <person name="Nisole A."/>
            <person name="Brunet B."/>
            <person name="Brandao M."/>
            <person name="Lumley L."/>
            <person name="Duan J."/>
            <person name="Quan G."/>
            <person name="Lucarotti C.J."/>
            <person name="Roe A.D."/>
            <person name="Sperling F.A.H."/>
            <person name="Levesque R.C."/>
            <person name="Cusson M."/>
        </authorList>
    </citation>
    <scope>NUCLEOTIDE SEQUENCE [LARGE SCALE GENOMIC DNA]</scope>
    <source>
        <strain evidence="1">Glfc:IPQL:Cfum</strain>
    </source>
</reference>
<accession>A0ACC0JGH3</accession>
<keyword evidence="2" id="KW-1185">Reference proteome</keyword>
<evidence type="ECO:0000313" key="1">
    <source>
        <dbReference type="EMBL" id="KAI8423248.1"/>
    </source>
</evidence>
<name>A0ACC0JGH3_CHOFU</name>
<dbReference type="EMBL" id="CM046125">
    <property type="protein sequence ID" value="KAI8423248.1"/>
    <property type="molecule type" value="Genomic_DNA"/>
</dbReference>
<organism evidence="1 2">
    <name type="scientific">Choristoneura fumiferana</name>
    <name type="common">Spruce budworm moth</name>
    <name type="synonym">Archips fumiferana</name>
    <dbReference type="NCBI Taxonomy" id="7141"/>
    <lineage>
        <taxon>Eukaryota</taxon>
        <taxon>Metazoa</taxon>
        <taxon>Ecdysozoa</taxon>
        <taxon>Arthropoda</taxon>
        <taxon>Hexapoda</taxon>
        <taxon>Insecta</taxon>
        <taxon>Pterygota</taxon>
        <taxon>Neoptera</taxon>
        <taxon>Endopterygota</taxon>
        <taxon>Lepidoptera</taxon>
        <taxon>Glossata</taxon>
        <taxon>Ditrysia</taxon>
        <taxon>Tortricoidea</taxon>
        <taxon>Tortricidae</taxon>
        <taxon>Tortricinae</taxon>
        <taxon>Choristoneura</taxon>
    </lineage>
</organism>
<gene>
    <name evidence="1" type="ORF">MSG28_014277</name>
</gene>
<evidence type="ECO:0000313" key="2">
    <source>
        <dbReference type="Proteomes" id="UP001064048"/>
    </source>
</evidence>
<protein>
    <submittedName>
        <fullName evidence="1">Uncharacterized protein</fullName>
    </submittedName>
</protein>
<comment type="caution">
    <text evidence="1">The sequence shown here is derived from an EMBL/GenBank/DDBJ whole genome shotgun (WGS) entry which is preliminary data.</text>
</comment>
<dbReference type="Proteomes" id="UP001064048">
    <property type="component" value="Chromosome 25"/>
</dbReference>
<proteinExistence type="predicted"/>